<dbReference type="EMBL" id="LMVO01000015">
    <property type="protein sequence ID" value="PAV09325.1"/>
    <property type="molecule type" value="Genomic_DNA"/>
</dbReference>
<gene>
    <name evidence="1" type="ORF">ASJ83_07940</name>
</gene>
<sequence length="186" mass="20716">MTEETTENTGGTTAACDAVCPAGSATEDLTPASLEILLLGHRPLPAGEFAAAYWYQEFLYCMKELTKVFEARHKELIEIIRAEDLASDEFVLEIPKDDVVDKDLLMDELPDIYDSLVFIKASDAKRFIGQKALYDLAIETAGRERVAKVEQVNLLDLRKALPAGEAARYVKKDPHESLTRVVRIAE</sequence>
<proteinExistence type="predicted"/>
<evidence type="ECO:0000313" key="1">
    <source>
        <dbReference type="EMBL" id="PAV09325.1"/>
    </source>
</evidence>
<evidence type="ECO:0000313" key="2">
    <source>
        <dbReference type="Proteomes" id="UP000243820"/>
    </source>
</evidence>
<dbReference type="Proteomes" id="UP000243820">
    <property type="component" value="Unassembled WGS sequence"/>
</dbReference>
<accession>A0AAX0Q8G6</accession>
<dbReference type="AlphaFoldDB" id="A0AAX0Q8G6"/>
<organism evidence="1 2">
    <name type="scientific">Methanocorpusculum parvum</name>
    <dbReference type="NCBI Taxonomy" id="2193"/>
    <lineage>
        <taxon>Archaea</taxon>
        <taxon>Methanobacteriati</taxon>
        <taxon>Methanobacteriota</taxon>
        <taxon>Stenosarchaea group</taxon>
        <taxon>Methanomicrobia</taxon>
        <taxon>Methanomicrobiales</taxon>
        <taxon>Methanocorpusculaceae</taxon>
        <taxon>Methanocorpusculum</taxon>
    </lineage>
</organism>
<protein>
    <submittedName>
        <fullName evidence="1">Uncharacterized protein</fullName>
    </submittedName>
</protein>
<reference evidence="1 2" key="1">
    <citation type="journal article" date="2017" name="BMC Genomics">
        <title>Genomic analysis of methanogenic archaea reveals a shift towards energy conservation.</title>
        <authorList>
            <person name="Gilmore S.P."/>
            <person name="Henske J.K."/>
            <person name="Sexton J.A."/>
            <person name="Solomon K.V."/>
            <person name="Seppala S."/>
            <person name="Yoo J.I."/>
            <person name="Huyett L.M."/>
            <person name="Pressman A."/>
            <person name="Cogan J.Z."/>
            <person name="Kivenson V."/>
            <person name="Peng X."/>
            <person name="Tan Y."/>
            <person name="Valentine D.L."/>
            <person name="O'Malley M.A."/>
        </authorList>
    </citation>
    <scope>NUCLEOTIDE SEQUENCE [LARGE SCALE GENOMIC DNA]</scope>
    <source>
        <strain evidence="1 2">XII</strain>
    </source>
</reference>
<comment type="caution">
    <text evidence="1">The sequence shown here is derived from an EMBL/GenBank/DDBJ whole genome shotgun (WGS) entry which is preliminary data.</text>
</comment>
<dbReference type="RefSeq" id="WP_318261642.1">
    <property type="nucleotide sequence ID" value="NZ_LMVO01000015.1"/>
</dbReference>
<name>A0AAX0Q8G6_9EURY</name>
<keyword evidence="2" id="KW-1185">Reference proteome</keyword>